<dbReference type="AlphaFoldDB" id="A0A075FVB7"/>
<keyword evidence="1" id="KW-0472">Membrane</keyword>
<accession>A0A075FVB7</accession>
<organism evidence="2">
    <name type="scientific">uncultured marine group II/III euryarchaeote AD1000_34_D01</name>
    <dbReference type="NCBI Taxonomy" id="1457757"/>
    <lineage>
        <taxon>Archaea</taxon>
        <taxon>Methanobacteriati</taxon>
        <taxon>Methanobacteriota</taxon>
        <taxon>environmental samples</taxon>
    </lineage>
</organism>
<evidence type="ECO:0000256" key="1">
    <source>
        <dbReference type="SAM" id="Phobius"/>
    </source>
</evidence>
<sequence>MKVFSTLPTPQDFIDTGLALGIGFMAIGGCGETVQRRQREAEDLNSSEEAITAVIEFLTAFVLFLIIVTAFLSLSGLMLGPNHPKSDQLDEYALQSVQRLTSDSGYFIPFDSNGDRDIANGTADWHLLNASTLLLGDLQPGLSGSYGRLDTSRLTALSNVTQDQFIRGLGLPDWSSVNLTVSVVESDDSGRIGILLFQDGANRTSAGNSATTNRLMVADGETLQITFEVHDAGRTPTDLKITEFMVEPTVGFPEWVELYNPDGFATNLTGWGLGRTTEGGVHSLIGDGALGGGRVLLCSGKPASQENLGADVVLDLGTSGVLGRGAVDGLRNYTDTLQLTWNAPGSSESQIISNVPWDQSWAIIGDQALDWNGGNSDNSTSWDRLSGGTPGAF</sequence>
<dbReference type="EMBL" id="KF900392">
    <property type="protein sequence ID" value="AIE93391.1"/>
    <property type="molecule type" value="Genomic_DNA"/>
</dbReference>
<keyword evidence="1" id="KW-0812">Transmembrane</keyword>
<reference evidence="2" key="1">
    <citation type="journal article" date="2014" name="Genome Biol. Evol.">
        <title>Pangenome evidence for extensive interdomain horizontal transfer affecting lineage core and shell genes in uncultured planktonic thaumarchaeota and euryarchaeota.</title>
        <authorList>
            <person name="Deschamps P."/>
            <person name="Zivanovic Y."/>
            <person name="Moreira D."/>
            <person name="Rodriguez-Valera F."/>
            <person name="Lopez-Garcia P."/>
        </authorList>
    </citation>
    <scope>NUCLEOTIDE SEQUENCE</scope>
</reference>
<name>A0A075FVB7_9EURY</name>
<dbReference type="PROSITE" id="PS51257">
    <property type="entry name" value="PROKAR_LIPOPROTEIN"/>
    <property type="match status" value="1"/>
</dbReference>
<proteinExistence type="predicted"/>
<evidence type="ECO:0000313" key="2">
    <source>
        <dbReference type="EMBL" id="AIE93391.1"/>
    </source>
</evidence>
<feature type="transmembrane region" description="Helical" evidence="1">
    <location>
        <begin position="54"/>
        <end position="79"/>
    </location>
</feature>
<keyword evidence="1" id="KW-1133">Transmembrane helix</keyword>
<feature type="transmembrane region" description="Helical" evidence="1">
    <location>
        <begin position="13"/>
        <end position="34"/>
    </location>
</feature>
<protein>
    <recommendedName>
        <fullName evidence="3">LTD domain-containing protein</fullName>
    </recommendedName>
</protein>
<evidence type="ECO:0008006" key="3">
    <source>
        <dbReference type="Google" id="ProtNLM"/>
    </source>
</evidence>